<sequence length="201" mass="21196">MVDHHVQALSGNDMNLTSLFTTDHLHAHDGADFLAAELGIFNKTIADIFASHVSSFENSPIQARSSINGKCQGHGNIEDSLSSLQINTICYAIASGAAGGVTAVVGVVDSKVCVEAGTGHPLPSCKSIFAFINTAGTTFTGGMVNTYCPQFLSLFVSCHGSDTQATARSNKAFEMTGFNTQKDYNCKEPHQGEQCVATTVQ</sequence>
<keyword evidence="2" id="KW-1185">Reference proteome</keyword>
<dbReference type="Proteomes" id="UP000637239">
    <property type="component" value="Chromosome 3"/>
</dbReference>
<reference evidence="1" key="1">
    <citation type="submission" date="2021-01" db="EMBL/GenBank/DDBJ databases">
        <authorList>
            <consortium name="Aspergillus chevalieri M1 genome sequencing consortium"/>
            <person name="Kazuki M."/>
            <person name="Futagami T."/>
        </authorList>
    </citation>
    <scope>NUCLEOTIDE SEQUENCE</scope>
    <source>
        <strain evidence="1">M1</strain>
    </source>
</reference>
<accession>A0A7R7VLE0</accession>
<evidence type="ECO:0000313" key="1">
    <source>
        <dbReference type="EMBL" id="BCR86848.1"/>
    </source>
</evidence>
<reference evidence="1" key="2">
    <citation type="submission" date="2021-02" db="EMBL/GenBank/DDBJ databases">
        <title>Aspergillus chevalieri M1 genome sequence.</title>
        <authorList>
            <person name="Kadooka C."/>
            <person name="Mori K."/>
            <person name="Futagami T."/>
        </authorList>
    </citation>
    <scope>NUCLEOTIDE SEQUENCE</scope>
    <source>
        <strain evidence="1">M1</strain>
    </source>
</reference>
<dbReference type="GeneID" id="66981207"/>
<dbReference type="EMBL" id="AP024418">
    <property type="protein sequence ID" value="BCR86848.1"/>
    <property type="molecule type" value="Genomic_DNA"/>
</dbReference>
<dbReference type="RefSeq" id="XP_043135370.1">
    <property type="nucleotide sequence ID" value="XM_043277496.1"/>
</dbReference>
<gene>
    <name evidence="1" type="ORF">ACHE_30835A</name>
</gene>
<dbReference type="AlphaFoldDB" id="A0A7R7VLE0"/>
<organism evidence="1 2">
    <name type="scientific">Aspergillus chevalieri</name>
    <name type="common">Eurotium chevalieri</name>
    <dbReference type="NCBI Taxonomy" id="182096"/>
    <lineage>
        <taxon>Eukaryota</taxon>
        <taxon>Fungi</taxon>
        <taxon>Dikarya</taxon>
        <taxon>Ascomycota</taxon>
        <taxon>Pezizomycotina</taxon>
        <taxon>Eurotiomycetes</taxon>
        <taxon>Eurotiomycetidae</taxon>
        <taxon>Eurotiales</taxon>
        <taxon>Aspergillaceae</taxon>
        <taxon>Aspergillus</taxon>
        <taxon>Aspergillus subgen. Aspergillus</taxon>
    </lineage>
</organism>
<protein>
    <submittedName>
        <fullName evidence="1">Uncharacterized protein</fullName>
    </submittedName>
</protein>
<evidence type="ECO:0000313" key="2">
    <source>
        <dbReference type="Proteomes" id="UP000637239"/>
    </source>
</evidence>
<name>A0A7R7VLE0_ASPCH</name>
<dbReference type="KEGG" id="ache:ACHE_30835A"/>
<proteinExistence type="predicted"/>